<dbReference type="GeneTree" id="ENSGT01050000244842"/>
<dbReference type="PROSITE" id="PS50041">
    <property type="entry name" value="C_TYPE_LECTIN_2"/>
    <property type="match status" value="8"/>
</dbReference>
<evidence type="ECO:0000313" key="17">
    <source>
        <dbReference type="Proteomes" id="UP000265000"/>
    </source>
</evidence>
<dbReference type="InterPro" id="IPR035992">
    <property type="entry name" value="Ricin_B-like_lectins"/>
</dbReference>
<dbReference type="Gene3D" id="2.10.10.10">
    <property type="entry name" value="Fibronectin, type II, collagen-binding"/>
    <property type="match status" value="1"/>
</dbReference>
<evidence type="ECO:0000256" key="8">
    <source>
        <dbReference type="ARBA" id="ARBA00023157"/>
    </source>
</evidence>
<dbReference type="SUPFAM" id="SSF50370">
    <property type="entry name" value="Ricin B-like lectins"/>
    <property type="match status" value="1"/>
</dbReference>
<dbReference type="CDD" id="cd00062">
    <property type="entry name" value="FN2"/>
    <property type="match status" value="1"/>
</dbReference>
<evidence type="ECO:0000256" key="7">
    <source>
        <dbReference type="ARBA" id="ARBA00023136"/>
    </source>
</evidence>
<dbReference type="PANTHER" id="PTHR22803">
    <property type="entry name" value="MANNOSE, PHOSPHOLIPASE, LECTIN RECEPTOR RELATED"/>
    <property type="match status" value="1"/>
</dbReference>
<protein>
    <submittedName>
        <fullName evidence="16">Lymphocyte antigen 75</fullName>
    </submittedName>
</protein>
<dbReference type="CDD" id="cd00037">
    <property type="entry name" value="CLECT"/>
    <property type="match status" value="8"/>
</dbReference>
<keyword evidence="2" id="KW-0254">Endocytosis</keyword>
<evidence type="ECO:0000256" key="10">
    <source>
        <dbReference type="ARBA" id="ARBA00023180"/>
    </source>
</evidence>
<dbReference type="Gene3D" id="2.80.10.50">
    <property type="match status" value="1"/>
</dbReference>
<dbReference type="InterPro" id="IPR016186">
    <property type="entry name" value="C-type_lectin-like/link_sf"/>
</dbReference>
<feature type="domain" description="C-type lectin" evidence="14">
    <location>
        <begin position="933"/>
        <end position="1018"/>
    </location>
</feature>
<dbReference type="PROSITE" id="PS51092">
    <property type="entry name" value="FN2_2"/>
    <property type="match status" value="1"/>
</dbReference>
<feature type="disulfide bond" evidence="11">
    <location>
        <begin position="168"/>
        <end position="194"/>
    </location>
</feature>
<keyword evidence="7 12" id="KW-0472">Membrane</keyword>
<feature type="domain" description="C-type lectin" evidence="14">
    <location>
        <begin position="1337"/>
        <end position="1445"/>
    </location>
</feature>
<dbReference type="SMART" id="SM00458">
    <property type="entry name" value="RICIN"/>
    <property type="match status" value="1"/>
</dbReference>
<sequence length="1670" mass="189031">MLKLSAAALCLCLLTSVLRGACSADSVQSSDEDAFTIQHSATGKCMGTGTSKNLTVSPCNSTLRSQLWKWGSGDRLFHVDTSLCLALNVESKMLSLVDCGSSSPLSWHCLGGMVYTIYQMELTVGKDKVGLKRDSNDTWVRGGSRDNICRRPYRVVHTTRGNSAGAPCEFPFKYNNSWHHGCIPDAEDPRMSWCATSPDYDHENKFGYCLIPEEGCQTLFSGPAQGPCYEFVSGAAVTWHEALHSCRSQGADLLSLSETDLNSSACKTRCFAQMPERMWIGLHHLDVSQGWQWSDGSPLYVLRWEEKMPLFGLVESDCGVLNSRQKYESKSCNKRLPYVCKKRVKASDATAADPLVDNQTVCAEGWVPWNGWCYKLISDAGEKRSFPDAQEYCNSTEGGAHLASFHSFDHIEMISMYFPAGKAFAGTWIGLRGYGSNATIFRWTDQEPVNFTYWDYDQPIQHAQDVTCVFYYQETHGWRVGDCSNKLSFMCQKKGDFNESGTQAGCNYKDGWRRHGNSCYLVQTEQVPFKNHCNVTIRNRFEQAFINRLLAEHISKEPQYFWIGLQDIKSTGEYQWMNQDDSSGAVTYTNWGWFEPEQDGGCVVISTEKPLGKWEVKNCTLFKAGTICRRDLEPPPPPEPEPDPNATCADGWMSGLNSKHCYKVFHEERLSRKRSWEEARRFCQALGANLPSFTSLTEMTALHSILRNSIRCVFFHNTDVAQQSSAGRQRVPLDILHHEFHEDDAYNRDCTAFKTMKRTLTHVLLFFHDIHLPPFFATPFHCDARLEWVCQIPRGIAPKNPEWYRPDGHHETSVFMDGAEFWFVTDLKLTFDQATLYCNLNGSKLAAPATMSAAAKIQENFRYRFYRPDILGRCTSIRPERPFPETDQSCLQKNPFVCERHNVTSVEKNPDKGHPEALPCENACIISFMCVLDFINTLLPRLQPMERIWIGLRIKQSSTEWVDQKDPVNYINFNPLILGMHRAVGVNRLDPESSAICGFLINNPDSDMLGSWDYAPCSHTQNLGICQHYTDTVEKPVTPEEGDSFSPFQVHNYTFQLVLKNMTWPDALDQCKSRKMYPARVPDAFIQSHLSVNVHRAGTPMWIGLYSEDAGLHYRWTDHSHTLFSRWSPDKTSGSCVYLDTDGFWKATECEDMLGGVICYKSPDEVIASPERPTTKCPHNINGPNWIPWGNNCYTFQLGQDRWEGFHRGNVEKTCQKLHANASILTIRSEQENRFIAGKLEPYKSLVQFVWLGMFKNQDNQTMWYDGTNVQYSNWAGGRPDLNGTSIALLASDGTWMLKPDKPHLFENFRQKSIVVCKLDNESKKEYKRSTKDLRVYNSLSHEVITNPLTWYQALEECRKRGGHLASVRDPKHKDHLKLIAKTDGFPLWIGLSDQDVSGSAFEWSDGIKFENNLDIKESLTDFSLKQANCVLLNPAGDWVKTSCDTQQDGAICYTTNTTTPSQRAKLQTADRCPQSDGASKWVQHQDHCYLFDGSFFNYSVYSMQQAKTICQELDADLLTITTKQENDVLNGYLIADPLITSRVWLDVKVDSQGKACNFVSGNGSTLSYTNLKLEMRRQQGLNCVVMIAGDGGGWKLASCDSTKSRVVCKTQAKSGGSPVALGFFIVVLLALLFAVGFIVYKKRRSYFSSAVRYTRTFNDSDTTSIITDE</sequence>
<reference evidence="16" key="2">
    <citation type="submission" date="2025-09" db="UniProtKB">
        <authorList>
            <consortium name="Ensembl"/>
        </authorList>
    </citation>
    <scope>IDENTIFICATION</scope>
</reference>
<comment type="subcellular location">
    <subcellularLocation>
        <location evidence="1">Membrane</location>
        <topology evidence="1">Single-pass membrane protein</topology>
    </subcellularLocation>
</comment>
<feature type="chain" id="PRO_5018784598" evidence="13">
    <location>
        <begin position="25"/>
        <end position="1670"/>
    </location>
</feature>
<keyword evidence="9" id="KW-0675">Receptor</keyword>
<feature type="signal peptide" evidence="13">
    <location>
        <begin position="1"/>
        <end position="24"/>
    </location>
</feature>
<feature type="domain" description="C-type lectin" evidence="14">
    <location>
        <begin position="224"/>
        <end position="341"/>
    </location>
</feature>
<dbReference type="InterPro" id="IPR013806">
    <property type="entry name" value="Kringle-like"/>
</dbReference>
<feature type="domain" description="C-type lectin" evidence="14">
    <location>
        <begin position="369"/>
        <end position="492"/>
    </location>
</feature>
<dbReference type="GO" id="GO:0006897">
    <property type="term" value="P:endocytosis"/>
    <property type="evidence" value="ECO:0007669"/>
    <property type="project" value="UniProtKB-KW"/>
</dbReference>
<dbReference type="SUPFAM" id="SSF56436">
    <property type="entry name" value="C-type lectin-like"/>
    <property type="match status" value="10"/>
</dbReference>
<evidence type="ECO:0000256" key="3">
    <source>
        <dbReference type="ARBA" id="ARBA00022692"/>
    </source>
</evidence>
<dbReference type="InterPro" id="IPR001304">
    <property type="entry name" value="C-type_lectin-like"/>
</dbReference>
<dbReference type="Proteomes" id="UP000265000">
    <property type="component" value="Unplaced"/>
</dbReference>
<feature type="disulfide bond" evidence="11">
    <location>
        <begin position="182"/>
        <end position="209"/>
    </location>
</feature>
<dbReference type="PROSITE" id="PS50231">
    <property type="entry name" value="RICIN_B_LECTIN"/>
    <property type="match status" value="1"/>
</dbReference>
<evidence type="ECO:0000256" key="11">
    <source>
        <dbReference type="PROSITE-ProRule" id="PRU00479"/>
    </source>
</evidence>
<evidence type="ECO:0000256" key="13">
    <source>
        <dbReference type="SAM" id="SignalP"/>
    </source>
</evidence>
<dbReference type="Ensembl" id="ENSFHET00000008767.1">
    <property type="protein sequence ID" value="ENSFHEP00000024042.1"/>
    <property type="gene ID" value="ENSFHEG00000005555.1"/>
</dbReference>
<evidence type="ECO:0000259" key="15">
    <source>
        <dbReference type="PROSITE" id="PS51092"/>
    </source>
</evidence>
<dbReference type="SUPFAM" id="SSF57440">
    <property type="entry name" value="Kringle-like"/>
    <property type="match status" value="1"/>
</dbReference>
<dbReference type="InterPro" id="IPR016187">
    <property type="entry name" value="CTDL_fold"/>
</dbReference>
<keyword evidence="8 11" id="KW-1015">Disulfide bond</keyword>
<dbReference type="Gene3D" id="3.10.100.10">
    <property type="entry name" value="Mannose-Binding Protein A, subunit A"/>
    <property type="match status" value="9"/>
</dbReference>
<dbReference type="SMART" id="SM00034">
    <property type="entry name" value="CLECT"/>
    <property type="match status" value="9"/>
</dbReference>
<feature type="domain" description="C-type lectin" evidence="14">
    <location>
        <begin position="512"/>
        <end position="619"/>
    </location>
</feature>
<evidence type="ECO:0000259" key="14">
    <source>
        <dbReference type="PROSITE" id="PS50041"/>
    </source>
</evidence>
<keyword evidence="6 12" id="KW-1133">Transmembrane helix</keyword>
<feature type="transmembrane region" description="Helical" evidence="12">
    <location>
        <begin position="1620"/>
        <end position="1641"/>
    </location>
</feature>
<keyword evidence="5" id="KW-0677">Repeat</keyword>
<feature type="domain" description="Fibronectin type-II" evidence="15">
    <location>
        <begin position="163"/>
        <end position="211"/>
    </location>
</feature>
<feature type="domain" description="C-type lectin" evidence="14">
    <location>
        <begin position="1048"/>
        <end position="1151"/>
    </location>
</feature>
<dbReference type="InterPro" id="IPR050111">
    <property type="entry name" value="C-type_lectin/snaclec_domain"/>
</dbReference>
<evidence type="ECO:0000256" key="5">
    <source>
        <dbReference type="ARBA" id="ARBA00022737"/>
    </source>
</evidence>
<dbReference type="Pfam" id="PF00059">
    <property type="entry name" value="Lectin_C"/>
    <property type="match status" value="7"/>
</dbReference>
<dbReference type="SMART" id="SM00059">
    <property type="entry name" value="FN2"/>
    <property type="match status" value="1"/>
</dbReference>
<dbReference type="STRING" id="8078.ENSFHEP00000024042"/>
<name>A0A3Q2QCN3_FUNHE</name>
<feature type="domain" description="C-type lectin" evidence="14">
    <location>
        <begin position="1189"/>
        <end position="1296"/>
    </location>
</feature>
<keyword evidence="4 13" id="KW-0732">Signal</keyword>
<evidence type="ECO:0000256" key="1">
    <source>
        <dbReference type="ARBA" id="ARBA00004167"/>
    </source>
</evidence>
<keyword evidence="3 12" id="KW-0812">Transmembrane</keyword>
<dbReference type="GO" id="GO:0016020">
    <property type="term" value="C:membrane"/>
    <property type="evidence" value="ECO:0007669"/>
    <property type="project" value="UniProtKB-SubCell"/>
</dbReference>
<dbReference type="PROSITE" id="PS00023">
    <property type="entry name" value="FN2_1"/>
    <property type="match status" value="1"/>
</dbReference>
<dbReference type="InterPro" id="IPR000772">
    <property type="entry name" value="Ricin_B_lectin"/>
</dbReference>
<evidence type="ECO:0000256" key="9">
    <source>
        <dbReference type="ARBA" id="ARBA00023170"/>
    </source>
</evidence>
<accession>A0A3Q2QCN3</accession>
<evidence type="ECO:0000313" key="16">
    <source>
        <dbReference type="Ensembl" id="ENSFHEP00000024042.1"/>
    </source>
</evidence>
<evidence type="ECO:0000256" key="2">
    <source>
        <dbReference type="ARBA" id="ARBA00022583"/>
    </source>
</evidence>
<evidence type="ECO:0000256" key="4">
    <source>
        <dbReference type="ARBA" id="ARBA00022729"/>
    </source>
</evidence>
<dbReference type="FunFam" id="3.10.100.10:FF:000047">
    <property type="entry name" value="lymphocyte antigen 75"/>
    <property type="match status" value="1"/>
</dbReference>
<dbReference type="Pfam" id="PF24562">
    <property type="entry name" value="CysR_MRC2_N"/>
    <property type="match status" value="1"/>
</dbReference>
<dbReference type="InterPro" id="IPR036943">
    <property type="entry name" value="FN_type2_sf"/>
</dbReference>
<proteinExistence type="predicted"/>
<dbReference type="InterPro" id="IPR000562">
    <property type="entry name" value="FN_type2_dom"/>
</dbReference>
<feature type="domain" description="C-type lectin" evidence="14">
    <location>
        <begin position="1485"/>
        <end position="1609"/>
    </location>
</feature>
<evidence type="ECO:0000256" key="12">
    <source>
        <dbReference type="SAM" id="Phobius"/>
    </source>
</evidence>
<keyword evidence="10" id="KW-0325">Glycoprotein</keyword>
<keyword evidence="17" id="KW-1185">Reference proteome</keyword>
<reference evidence="16" key="1">
    <citation type="submission" date="2025-08" db="UniProtKB">
        <authorList>
            <consortium name="Ensembl"/>
        </authorList>
    </citation>
    <scope>IDENTIFICATION</scope>
</reference>
<organism evidence="16 17">
    <name type="scientific">Fundulus heteroclitus</name>
    <name type="common">Killifish</name>
    <name type="synonym">Mummichog</name>
    <dbReference type="NCBI Taxonomy" id="8078"/>
    <lineage>
        <taxon>Eukaryota</taxon>
        <taxon>Metazoa</taxon>
        <taxon>Chordata</taxon>
        <taxon>Craniata</taxon>
        <taxon>Vertebrata</taxon>
        <taxon>Euteleostomi</taxon>
        <taxon>Actinopterygii</taxon>
        <taxon>Neopterygii</taxon>
        <taxon>Teleostei</taxon>
        <taxon>Neoteleostei</taxon>
        <taxon>Acanthomorphata</taxon>
        <taxon>Ovalentaria</taxon>
        <taxon>Atherinomorphae</taxon>
        <taxon>Cyprinodontiformes</taxon>
        <taxon>Fundulidae</taxon>
        <taxon>Fundulus</taxon>
    </lineage>
</organism>
<dbReference type="Pfam" id="PF00040">
    <property type="entry name" value="fn2"/>
    <property type="match status" value="1"/>
</dbReference>
<evidence type="ECO:0000256" key="6">
    <source>
        <dbReference type="ARBA" id="ARBA00022989"/>
    </source>
</evidence>